<evidence type="ECO:0000256" key="3">
    <source>
        <dbReference type="ARBA" id="ARBA00022989"/>
    </source>
</evidence>
<accession>A0A9N9A8Z2</accession>
<dbReference type="GO" id="GO:0016020">
    <property type="term" value="C:membrane"/>
    <property type="evidence" value="ECO:0007669"/>
    <property type="project" value="UniProtKB-SubCell"/>
</dbReference>
<keyword evidence="4 5" id="KW-0472">Membrane</keyword>
<feature type="transmembrane region" description="Helical" evidence="5">
    <location>
        <begin position="50"/>
        <end position="76"/>
    </location>
</feature>
<evidence type="ECO:0000256" key="5">
    <source>
        <dbReference type="SAM" id="Phobius"/>
    </source>
</evidence>
<dbReference type="InterPro" id="IPR006694">
    <property type="entry name" value="Fatty_acid_hydroxylase"/>
</dbReference>
<evidence type="ECO:0000256" key="2">
    <source>
        <dbReference type="ARBA" id="ARBA00022692"/>
    </source>
</evidence>
<comment type="subcellular location">
    <subcellularLocation>
        <location evidence="1">Membrane</location>
    </subcellularLocation>
</comment>
<dbReference type="AlphaFoldDB" id="A0A9N9A8Z2"/>
<dbReference type="Proteomes" id="UP000789572">
    <property type="component" value="Unassembled WGS sequence"/>
</dbReference>
<dbReference type="GO" id="GO:0016491">
    <property type="term" value="F:oxidoreductase activity"/>
    <property type="evidence" value="ECO:0007669"/>
    <property type="project" value="InterPro"/>
</dbReference>
<keyword evidence="2 5" id="KW-0812">Transmembrane</keyword>
<dbReference type="PANTHER" id="PTHR11863">
    <property type="entry name" value="STEROL DESATURASE"/>
    <property type="match status" value="1"/>
</dbReference>
<evidence type="ECO:0000256" key="4">
    <source>
        <dbReference type="ARBA" id="ARBA00023136"/>
    </source>
</evidence>
<proteinExistence type="predicted"/>
<feature type="transmembrane region" description="Helical" evidence="5">
    <location>
        <begin position="82"/>
        <end position="100"/>
    </location>
</feature>
<dbReference type="InterPro" id="IPR050307">
    <property type="entry name" value="Sterol_Desaturase_Related"/>
</dbReference>
<dbReference type="GO" id="GO:0008610">
    <property type="term" value="P:lipid biosynthetic process"/>
    <property type="evidence" value="ECO:0007669"/>
    <property type="project" value="InterPro"/>
</dbReference>
<protein>
    <submittedName>
        <fullName evidence="7">11171_t:CDS:1</fullName>
    </submittedName>
</protein>
<comment type="caution">
    <text evidence="7">The sequence shown here is derived from an EMBL/GenBank/DDBJ whole genome shotgun (WGS) entry which is preliminary data.</text>
</comment>
<evidence type="ECO:0000313" key="8">
    <source>
        <dbReference type="Proteomes" id="UP000789572"/>
    </source>
</evidence>
<dbReference type="OrthoDB" id="1658724at2759"/>
<organism evidence="7 8">
    <name type="scientific">Paraglomus occultum</name>
    <dbReference type="NCBI Taxonomy" id="144539"/>
    <lineage>
        <taxon>Eukaryota</taxon>
        <taxon>Fungi</taxon>
        <taxon>Fungi incertae sedis</taxon>
        <taxon>Mucoromycota</taxon>
        <taxon>Glomeromycotina</taxon>
        <taxon>Glomeromycetes</taxon>
        <taxon>Paraglomerales</taxon>
        <taxon>Paraglomeraceae</taxon>
        <taxon>Paraglomus</taxon>
    </lineage>
</organism>
<feature type="domain" description="Fatty acid hydroxylase" evidence="6">
    <location>
        <begin position="87"/>
        <end position="223"/>
    </location>
</feature>
<reference evidence="7" key="1">
    <citation type="submission" date="2021-06" db="EMBL/GenBank/DDBJ databases">
        <authorList>
            <person name="Kallberg Y."/>
            <person name="Tangrot J."/>
            <person name="Rosling A."/>
        </authorList>
    </citation>
    <scope>NUCLEOTIDE SEQUENCE</scope>
    <source>
        <strain evidence="7">IA702</strain>
    </source>
</reference>
<name>A0A9N9A8Z2_9GLOM</name>
<sequence length="247" mass="29385">MHEIVYFGRCVPYLIADYIPALQKYKLQPNKVNTAAEQWKCTKAVLFSHFIYELPLIAAFHPFATFFGMDIVVVPFPTWQKIAYQVAFFFVFEDAFHYWFHRLLHYGSFYRNIHKQHHEYSAPFGLAAEYAHPVEVLILGMGTIGGPLLWVAATHDLHMITVMLWITLRLFQAIDAHSGYDFPWSLRHFIPFWAGAEHHDYHHMAFVNCYSTSFRWWDYMMGTDDRYKEYRKKREERLKVAAEKKDN</sequence>
<gene>
    <name evidence="7" type="ORF">POCULU_LOCUS3560</name>
</gene>
<keyword evidence="8" id="KW-1185">Reference proteome</keyword>
<dbReference type="GO" id="GO:0005506">
    <property type="term" value="F:iron ion binding"/>
    <property type="evidence" value="ECO:0007669"/>
    <property type="project" value="InterPro"/>
</dbReference>
<dbReference type="EMBL" id="CAJVPJ010000399">
    <property type="protein sequence ID" value="CAG8520787.1"/>
    <property type="molecule type" value="Genomic_DNA"/>
</dbReference>
<evidence type="ECO:0000259" key="6">
    <source>
        <dbReference type="Pfam" id="PF04116"/>
    </source>
</evidence>
<keyword evidence="3 5" id="KW-1133">Transmembrane helix</keyword>
<evidence type="ECO:0000256" key="1">
    <source>
        <dbReference type="ARBA" id="ARBA00004370"/>
    </source>
</evidence>
<dbReference type="Pfam" id="PF04116">
    <property type="entry name" value="FA_hydroxylase"/>
    <property type="match status" value="1"/>
</dbReference>
<evidence type="ECO:0000313" key="7">
    <source>
        <dbReference type="EMBL" id="CAG8520787.1"/>
    </source>
</evidence>